<comment type="caution">
    <text evidence="6">The sequence shown here is derived from an EMBL/GenBank/DDBJ whole genome shotgun (WGS) entry which is preliminary data.</text>
</comment>
<reference evidence="6" key="1">
    <citation type="submission" date="2023-08" db="EMBL/GenBank/DDBJ databases">
        <title>Functional and genomic diversity of the sorghum phyllosphere microbiome.</title>
        <authorList>
            <person name="Shade A."/>
        </authorList>
    </citation>
    <scope>NUCLEOTIDE SEQUENCE</scope>
    <source>
        <strain evidence="6">SORGH_AS_0974</strain>
    </source>
</reference>
<dbReference type="PROSITE" id="PS00552">
    <property type="entry name" value="HTH_MERR_1"/>
    <property type="match status" value="1"/>
</dbReference>
<dbReference type="SMART" id="SM00422">
    <property type="entry name" value="HTH_MERR"/>
    <property type="match status" value="1"/>
</dbReference>
<keyword evidence="1" id="KW-0805">Transcription regulation</keyword>
<gene>
    <name evidence="6" type="ORF">QE369_000767</name>
</gene>
<evidence type="ECO:0000313" key="7">
    <source>
        <dbReference type="Proteomes" id="UP001255601"/>
    </source>
</evidence>
<dbReference type="InterPro" id="IPR015358">
    <property type="entry name" value="Tscrpt_reg_MerR_DNA-bd"/>
</dbReference>
<evidence type="ECO:0000256" key="3">
    <source>
        <dbReference type="ARBA" id="ARBA00023163"/>
    </source>
</evidence>
<feature type="region of interest" description="Disordered" evidence="4">
    <location>
        <begin position="120"/>
        <end position="144"/>
    </location>
</feature>
<accession>A0AAJ2B787</accession>
<dbReference type="InterPro" id="IPR009061">
    <property type="entry name" value="DNA-bd_dom_put_sf"/>
</dbReference>
<name>A0AAJ2B787_9HYPH</name>
<dbReference type="GO" id="GO:0003700">
    <property type="term" value="F:DNA-binding transcription factor activity"/>
    <property type="evidence" value="ECO:0007669"/>
    <property type="project" value="InterPro"/>
</dbReference>
<evidence type="ECO:0000256" key="4">
    <source>
        <dbReference type="SAM" id="MobiDB-lite"/>
    </source>
</evidence>
<evidence type="ECO:0000259" key="5">
    <source>
        <dbReference type="PROSITE" id="PS50937"/>
    </source>
</evidence>
<dbReference type="PRINTS" id="PR00040">
    <property type="entry name" value="HTHMERR"/>
</dbReference>
<sequence length="144" mass="16591">MKIGELAKRSGLSAYTIRYYERIGLLPYADRDRSSRRDYDPEILVWIEFLGRLKTTGMPIRDMLRYAALRKQGDATGPERQAMLEAHRDEVRDRVAELQQCLLVLDQKIAGYAGEDQRMTNDDAVTGKLEPNPAGTRQTRARRY</sequence>
<dbReference type="GO" id="GO:0003677">
    <property type="term" value="F:DNA binding"/>
    <property type="evidence" value="ECO:0007669"/>
    <property type="project" value="UniProtKB-KW"/>
</dbReference>
<evidence type="ECO:0000313" key="6">
    <source>
        <dbReference type="EMBL" id="MDR6100589.1"/>
    </source>
</evidence>
<dbReference type="PANTHER" id="PTHR30204">
    <property type="entry name" value="REDOX-CYCLING DRUG-SENSING TRANSCRIPTIONAL ACTIVATOR SOXR"/>
    <property type="match status" value="1"/>
</dbReference>
<dbReference type="AlphaFoldDB" id="A0AAJ2B787"/>
<dbReference type="SUPFAM" id="SSF46955">
    <property type="entry name" value="Putative DNA-binding domain"/>
    <property type="match status" value="1"/>
</dbReference>
<evidence type="ECO:0000256" key="1">
    <source>
        <dbReference type="ARBA" id="ARBA00023015"/>
    </source>
</evidence>
<protein>
    <submittedName>
        <fullName evidence="6">DNA-binding transcriptional MerR regulator</fullName>
    </submittedName>
</protein>
<dbReference type="Pfam" id="PF00376">
    <property type="entry name" value="MerR"/>
    <property type="match status" value="1"/>
</dbReference>
<keyword evidence="2 6" id="KW-0238">DNA-binding</keyword>
<dbReference type="EMBL" id="JAVIZC010000001">
    <property type="protein sequence ID" value="MDR6100589.1"/>
    <property type="molecule type" value="Genomic_DNA"/>
</dbReference>
<dbReference type="Gene3D" id="1.10.1660.10">
    <property type="match status" value="1"/>
</dbReference>
<dbReference type="Proteomes" id="UP001255601">
    <property type="component" value="Unassembled WGS sequence"/>
</dbReference>
<dbReference type="RefSeq" id="WP_309769638.1">
    <property type="nucleotide sequence ID" value="NZ_JAVIZC010000001.1"/>
</dbReference>
<dbReference type="InterPro" id="IPR047057">
    <property type="entry name" value="MerR_fam"/>
</dbReference>
<dbReference type="PANTHER" id="PTHR30204:SF98">
    <property type="entry name" value="HTH-TYPE TRANSCRIPTIONAL REGULATOR ADHR"/>
    <property type="match status" value="1"/>
</dbReference>
<feature type="domain" description="HTH merR-type" evidence="5">
    <location>
        <begin position="1"/>
        <end position="69"/>
    </location>
</feature>
<dbReference type="CDD" id="cd01109">
    <property type="entry name" value="HTH_YyaN"/>
    <property type="match status" value="1"/>
</dbReference>
<dbReference type="PROSITE" id="PS50937">
    <property type="entry name" value="HTH_MERR_2"/>
    <property type="match status" value="1"/>
</dbReference>
<dbReference type="Pfam" id="PF09278">
    <property type="entry name" value="MerR-DNA-bind"/>
    <property type="match status" value="1"/>
</dbReference>
<organism evidence="6 7">
    <name type="scientific">Agrobacterium larrymoorei</name>
    <dbReference type="NCBI Taxonomy" id="160699"/>
    <lineage>
        <taxon>Bacteria</taxon>
        <taxon>Pseudomonadati</taxon>
        <taxon>Pseudomonadota</taxon>
        <taxon>Alphaproteobacteria</taxon>
        <taxon>Hyphomicrobiales</taxon>
        <taxon>Rhizobiaceae</taxon>
        <taxon>Rhizobium/Agrobacterium group</taxon>
        <taxon>Agrobacterium</taxon>
    </lineage>
</organism>
<keyword evidence="3" id="KW-0804">Transcription</keyword>
<proteinExistence type="predicted"/>
<dbReference type="InterPro" id="IPR000551">
    <property type="entry name" value="MerR-type_HTH_dom"/>
</dbReference>
<evidence type="ECO:0000256" key="2">
    <source>
        <dbReference type="ARBA" id="ARBA00023125"/>
    </source>
</evidence>